<gene>
    <name evidence="2" type="ORF">F9L07_00335</name>
</gene>
<proteinExistence type="predicted"/>
<dbReference type="Proteomes" id="UP000449906">
    <property type="component" value="Unassembled WGS sequence"/>
</dbReference>
<reference evidence="2 3" key="1">
    <citation type="submission" date="2019-09" db="EMBL/GenBank/DDBJ databases">
        <title>Pimelobacter sp. isolated from Paulinella.</title>
        <authorList>
            <person name="Jeong S.E."/>
        </authorList>
    </citation>
    <scope>NUCLEOTIDE SEQUENCE [LARGE SCALE GENOMIC DNA]</scope>
    <source>
        <strain evidence="2 3">Pch-N</strain>
    </source>
</reference>
<sequence length="167" mass="17776">MTTSSSVTTRLPDGAPAFVAEAERLTNAHDAVGAARVYAADASLELVTDGAVAWHHGRDAVERAWRVVLDAGRSRGLQVTKTVVAVSATTVVNRWEGTFAGGGACRGIESWTFGDEGLVVEHRAESFLVVRPAASWRARVRALLAAPRVAVAFARAERRVRRSGGAR</sequence>
<protein>
    <recommendedName>
        <fullName evidence="1">SnoaL-like domain-containing protein</fullName>
    </recommendedName>
</protein>
<feature type="domain" description="SnoaL-like" evidence="1">
    <location>
        <begin position="25"/>
        <end position="122"/>
    </location>
</feature>
<organism evidence="2 3">
    <name type="scientific">Nocardioides simplex</name>
    <name type="common">Arthrobacter simplex</name>
    <dbReference type="NCBI Taxonomy" id="2045"/>
    <lineage>
        <taxon>Bacteria</taxon>
        <taxon>Bacillati</taxon>
        <taxon>Actinomycetota</taxon>
        <taxon>Actinomycetes</taxon>
        <taxon>Propionibacteriales</taxon>
        <taxon>Nocardioidaceae</taxon>
        <taxon>Pimelobacter</taxon>
    </lineage>
</organism>
<evidence type="ECO:0000313" key="3">
    <source>
        <dbReference type="Proteomes" id="UP000449906"/>
    </source>
</evidence>
<evidence type="ECO:0000313" key="2">
    <source>
        <dbReference type="EMBL" id="KAB2810464.1"/>
    </source>
</evidence>
<evidence type="ECO:0000259" key="1">
    <source>
        <dbReference type="Pfam" id="PF12680"/>
    </source>
</evidence>
<dbReference type="InterPro" id="IPR032710">
    <property type="entry name" value="NTF2-like_dom_sf"/>
</dbReference>
<dbReference type="Pfam" id="PF12680">
    <property type="entry name" value="SnoaL_2"/>
    <property type="match status" value="1"/>
</dbReference>
<dbReference type="SUPFAM" id="SSF54427">
    <property type="entry name" value="NTF2-like"/>
    <property type="match status" value="1"/>
</dbReference>
<comment type="caution">
    <text evidence="2">The sequence shown here is derived from an EMBL/GenBank/DDBJ whole genome shotgun (WGS) entry which is preliminary data.</text>
</comment>
<dbReference type="RefSeq" id="WP_151577686.1">
    <property type="nucleotide sequence ID" value="NZ_CP170555.1"/>
</dbReference>
<dbReference type="InterPro" id="IPR037401">
    <property type="entry name" value="SnoaL-like"/>
</dbReference>
<dbReference type="AlphaFoldDB" id="A0A7J5DXK5"/>
<dbReference type="Gene3D" id="3.10.450.50">
    <property type="match status" value="1"/>
</dbReference>
<name>A0A7J5DXK5_NOCSI</name>
<dbReference type="EMBL" id="WBVM01000001">
    <property type="protein sequence ID" value="KAB2810464.1"/>
    <property type="molecule type" value="Genomic_DNA"/>
</dbReference>
<accession>A0A7J5DXK5</accession>